<evidence type="ECO:0000259" key="1">
    <source>
        <dbReference type="SMART" id="SM01022"/>
    </source>
</evidence>
<dbReference type="InterPro" id="IPR007374">
    <property type="entry name" value="ASCH_domain"/>
</dbReference>
<dbReference type="InterPro" id="IPR015947">
    <property type="entry name" value="PUA-like_sf"/>
</dbReference>
<sequence length="135" mass="15117">MADLPPVTEFAFPGPLRDRLVGAILTGEKTATTGLVREWELDDDPLPQAGQRQTVIDSAEKPVAIIEITDVQVMRLADVDLQIAFDEGEGFTSVAEWRAAHEDFWNGYMDEPGWELTDDTPVLVERFRMVERLGT</sequence>
<dbReference type="Pfam" id="PF04266">
    <property type="entry name" value="ASCH"/>
    <property type="match status" value="1"/>
</dbReference>
<organism evidence="2 3">
    <name type="scientific">Svornostia abyssi</name>
    <dbReference type="NCBI Taxonomy" id="2898438"/>
    <lineage>
        <taxon>Bacteria</taxon>
        <taxon>Bacillati</taxon>
        <taxon>Actinomycetota</taxon>
        <taxon>Thermoleophilia</taxon>
        <taxon>Solirubrobacterales</taxon>
        <taxon>Baekduiaceae</taxon>
        <taxon>Svornostia</taxon>
    </lineage>
</organism>
<dbReference type="SMART" id="SM01022">
    <property type="entry name" value="ASCH"/>
    <property type="match status" value="1"/>
</dbReference>
<gene>
    <name evidence="2" type="ORF">LRS13_02355</name>
</gene>
<dbReference type="PIRSF" id="PIRSF021320">
    <property type="entry name" value="DUF984"/>
    <property type="match status" value="1"/>
</dbReference>
<reference evidence="3" key="1">
    <citation type="submission" date="2021-11" db="EMBL/GenBank/DDBJ databases">
        <title>Cultivation dependent microbiological survey of springs from the worlds oldest radium mine currently devoted to the extraction of radon-saturated water.</title>
        <authorList>
            <person name="Kapinusova G."/>
            <person name="Smrhova T."/>
            <person name="Strejcek M."/>
            <person name="Suman J."/>
            <person name="Jani K."/>
            <person name="Pajer P."/>
            <person name="Uhlik O."/>
        </authorList>
    </citation>
    <scope>NUCLEOTIDE SEQUENCE [LARGE SCALE GENOMIC DNA]</scope>
    <source>
        <strain evidence="3">J379</strain>
    </source>
</reference>
<evidence type="ECO:0000313" key="3">
    <source>
        <dbReference type="Proteomes" id="UP001058860"/>
    </source>
</evidence>
<dbReference type="Proteomes" id="UP001058860">
    <property type="component" value="Chromosome"/>
</dbReference>
<feature type="domain" description="ASCH" evidence="1">
    <location>
        <begin position="10"/>
        <end position="131"/>
    </location>
</feature>
<protein>
    <submittedName>
        <fullName evidence="2">ASCH domain-containing protein</fullName>
    </submittedName>
</protein>
<dbReference type="CDD" id="cd06553">
    <property type="entry name" value="ASCH_Ef3133_like"/>
    <property type="match status" value="1"/>
</dbReference>
<dbReference type="Gene3D" id="3.10.400.10">
    <property type="entry name" value="Sulfate adenylyltransferase"/>
    <property type="match status" value="1"/>
</dbReference>
<proteinExistence type="predicted"/>
<dbReference type="SUPFAM" id="SSF88697">
    <property type="entry name" value="PUA domain-like"/>
    <property type="match status" value="1"/>
</dbReference>
<name>A0ABY5PIA7_9ACTN</name>
<accession>A0ABY5PIA7</accession>
<dbReference type="InterPro" id="IPR009326">
    <property type="entry name" value="DUF984"/>
</dbReference>
<dbReference type="RefSeq" id="WP_353864881.1">
    <property type="nucleotide sequence ID" value="NZ_CP088295.1"/>
</dbReference>
<dbReference type="PANTHER" id="PTHR39203">
    <property type="entry name" value="CYTOPLASMIC PROTEIN-RELATED"/>
    <property type="match status" value="1"/>
</dbReference>
<dbReference type="EMBL" id="CP088295">
    <property type="protein sequence ID" value="UUY04393.1"/>
    <property type="molecule type" value="Genomic_DNA"/>
</dbReference>
<dbReference type="PANTHER" id="PTHR39203:SF1">
    <property type="entry name" value="CYTOPLASMIC PROTEIN"/>
    <property type="match status" value="1"/>
</dbReference>
<evidence type="ECO:0000313" key="2">
    <source>
        <dbReference type="EMBL" id="UUY04393.1"/>
    </source>
</evidence>
<keyword evidence="3" id="KW-1185">Reference proteome</keyword>